<dbReference type="OrthoDB" id="3031813at2759"/>
<dbReference type="Pfam" id="PF01753">
    <property type="entry name" value="zf-MYND"/>
    <property type="match status" value="1"/>
</dbReference>
<dbReference type="Proteomes" id="UP000007431">
    <property type="component" value="Unassembled WGS sequence"/>
</dbReference>
<dbReference type="PROSITE" id="PS01360">
    <property type="entry name" value="ZF_MYND_1"/>
    <property type="match status" value="1"/>
</dbReference>
<dbReference type="AlphaFoldDB" id="D8PX93"/>
<name>D8PX93_SCHCM</name>
<protein>
    <recommendedName>
        <fullName evidence="5">MYND-type domain-containing protein</fullName>
    </recommendedName>
</protein>
<dbReference type="Gene3D" id="6.10.140.2220">
    <property type="match status" value="1"/>
</dbReference>
<dbReference type="PROSITE" id="PS50865">
    <property type="entry name" value="ZF_MYND_2"/>
    <property type="match status" value="1"/>
</dbReference>
<evidence type="ECO:0000259" key="5">
    <source>
        <dbReference type="PROSITE" id="PS50865"/>
    </source>
</evidence>
<feature type="non-terminal residue" evidence="6">
    <location>
        <position position="603"/>
    </location>
</feature>
<evidence type="ECO:0000256" key="4">
    <source>
        <dbReference type="PROSITE-ProRule" id="PRU00134"/>
    </source>
</evidence>
<evidence type="ECO:0000256" key="3">
    <source>
        <dbReference type="ARBA" id="ARBA00022833"/>
    </source>
</evidence>
<dbReference type="GO" id="GO:0008270">
    <property type="term" value="F:zinc ion binding"/>
    <property type="evidence" value="ECO:0007669"/>
    <property type="project" value="UniProtKB-KW"/>
</dbReference>
<dbReference type="SUPFAM" id="SSF144232">
    <property type="entry name" value="HIT/MYND zinc finger-like"/>
    <property type="match status" value="1"/>
</dbReference>
<keyword evidence="2 4" id="KW-0863">Zinc-finger</keyword>
<evidence type="ECO:0000313" key="7">
    <source>
        <dbReference type="Proteomes" id="UP000007431"/>
    </source>
</evidence>
<dbReference type="VEuPathDB" id="FungiDB:SCHCODRAFT_02615924"/>
<gene>
    <name evidence="6" type="ORF">SCHCODRAFT_107100</name>
</gene>
<accession>D8PX93</accession>
<dbReference type="InParanoid" id="D8PX93"/>
<keyword evidence="3" id="KW-0862">Zinc</keyword>
<dbReference type="GeneID" id="9586505"/>
<keyword evidence="1" id="KW-0479">Metal-binding</keyword>
<feature type="domain" description="MYND-type" evidence="5">
    <location>
        <begin position="422"/>
        <end position="459"/>
    </location>
</feature>
<organism evidence="7">
    <name type="scientific">Schizophyllum commune (strain H4-8 / FGSC 9210)</name>
    <name type="common">Split gill fungus</name>
    <dbReference type="NCBI Taxonomy" id="578458"/>
    <lineage>
        <taxon>Eukaryota</taxon>
        <taxon>Fungi</taxon>
        <taxon>Dikarya</taxon>
        <taxon>Basidiomycota</taxon>
        <taxon>Agaricomycotina</taxon>
        <taxon>Agaricomycetes</taxon>
        <taxon>Agaricomycetidae</taxon>
        <taxon>Agaricales</taxon>
        <taxon>Schizophyllaceae</taxon>
        <taxon>Schizophyllum</taxon>
    </lineage>
</organism>
<keyword evidence="7" id="KW-1185">Reference proteome</keyword>
<evidence type="ECO:0000256" key="1">
    <source>
        <dbReference type="ARBA" id="ARBA00022723"/>
    </source>
</evidence>
<dbReference type="InterPro" id="IPR002893">
    <property type="entry name" value="Znf_MYND"/>
</dbReference>
<sequence length="603" mass="69238">MPRAAPNRQQVRPSSVRTLVQSLKRYPDNPPPSTVKLVCNQIIPLVSSESTFQGLLEDPFLLPQNEWTISCHTVAQAISHLLEIQELFGVKKPWDSQLHGPLLRTLERLWFSFVAWIDFLHPSSDYVERDSEHITTIIILLSHMVKRKKALSHLLALTPRLYAHTMWLWLHNPTFVHDNVSLRLTDNERLFMMITVTVMDMCGLAHDDNEHTTWDVTATSEGLMAIENKPRRLYKLAVCCATKLFDNIRHLDEEHIETALMALEQHITLIHSFARDILPIDNHQREVVGELLDLALSIHSFEPGHDAAIEVFTVLCDIWQTAKDNRPLIWALKGGAFALMVGIARSASDYNEFTFDDIPPHIAARTAHISVLRAFKAHRGFASFSSMAELFDEEDMKSLESTVRTRMCYYQNPPWPGAVKQCTKCKRKDVDLRQCPCKIVFYCSKACQTDDWERHRIWCVGCVRRGFAYDAAFEILQDAPYMTHRAFTFVVLLVREFVVNDRNLILAEVKKAHASRPAHGTKQDIIHLEIDFGKAPPAWKVQYVDETSRFEPIEAWPTVVVTAKLYPLPAGSEPPCVAAWRCTLASFEDNFDYHRGYRRRPVY</sequence>
<reference evidence="6 7" key="1">
    <citation type="journal article" date="2010" name="Nat. Biotechnol.">
        <title>Genome sequence of the model mushroom Schizophyllum commune.</title>
        <authorList>
            <person name="Ohm R.A."/>
            <person name="de Jong J.F."/>
            <person name="Lugones L.G."/>
            <person name="Aerts A."/>
            <person name="Kothe E."/>
            <person name="Stajich J.E."/>
            <person name="de Vries R.P."/>
            <person name="Record E."/>
            <person name="Levasseur A."/>
            <person name="Baker S.E."/>
            <person name="Bartholomew K.A."/>
            <person name="Coutinho P.M."/>
            <person name="Erdmann S."/>
            <person name="Fowler T.J."/>
            <person name="Gathman A.C."/>
            <person name="Lombard V."/>
            <person name="Henrissat B."/>
            <person name="Knabe N."/>
            <person name="Kuees U."/>
            <person name="Lilly W.W."/>
            <person name="Lindquist E."/>
            <person name="Lucas S."/>
            <person name="Magnuson J.K."/>
            <person name="Piumi F."/>
            <person name="Raudaskoski M."/>
            <person name="Salamov A."/>
            <person name="Schmutz J."/>
            <person name="Schwarze F.W.M.R."/>
            <person name="vanKuyk P.A."/>
            <person name="Horton J.S."/>
            <person name="Grigoriev I.V."/>
            <person name="Woesten H.A.B."/>
        </authorList>
    </citation>
    <scope>NUCLEOTIDE SEQUENCE [LARGE SCALE GENOMIC DNA]</scope>
    <source>
        <strain evidence="7">H4-8 / FGSC 9210</strain>
    </source>
</reference>
<dbReference type="HOGENOM" id="CLU_452804_0_0_1"/>
<dbReference type="EMBL" id="GL377304">
    <property type="protein sequence ID" value="EFI99040.1"/>
    <property type="molecule type" value="Genomic_DNA"/>
</dbReference>
<dbReference type="RefSeq" id="XP_003033943.1">
    <property type="nucleotide sequence ID" value="XM_003033897.1"/>
</dbReference>
<evidence type="ECO:0000313" key="6">
    <source>
        <dbReference type="EMBL" id="EFI99040.1"/>
    </source>
</evidence>
<evidence type="ECO:0000256" key="2">
    <source>
        <dbReference type="ARBA" id="ARBA00022771"/>
    </source>
</evidence>
<proteinExistence type="predicted"/>
<dbReference type="KEGG" id="scm:SCHCO_02615924"/>